<feature type="coiled-coil region" evidence="1">
    <location>
        <begin position="121"/>
        <end position="177"/>
    </location>
</feature>
<evidence type="ECO:0000256" key="1">
    <source>
        <dbReference type="SAM" id="Coils"/>
    </source>
</evidence>
<evidence type="ECO:0000313" key="2">
    <source>
        <dbReference type="EMBL" id="SHK80724.1"/>
    </source>
</evidence>
<gene>
    <name evidence="2" type="ORF">SAMN04488087_2031</name>
</gene>
<sequence>MIENPVKGAMNGRRLLGWSLCIGLLLSLGAGSVQAQRTLEIRDGQIWLDGRRVTLTYQTRQLDLSPGLTLQLQFYGEESPIFSLNGRFFQVRGSRIVPVHPTELLDQEIFIPAISSFEDTTDRMEALMAELIKQARALQEEAERVYQSVEHWRQVRTSELEQRLETIRRQAAALSRQVRLLPRLEWETYLMHMQRQDAELARRLVEEWTWEQELQRQALRIRQMPEGPDREAAIAELRRQLEETFERKQQNRRREIAQLERQLRLLRERLNERERYRRRIIEQRLRELLGGQR</sequence>
<dbReference type="Proteomes" id="UP000185812">
    <property type="component" value="Unassembled WGS sequence"/>
</dbReference>
<name>A0A1M6VHA8_9BACT</name>
<dbReference type="AlphaFoldDB" id="A0A1M6VHA8"/>
<evidence type="ECO:0000313" key="3">
    <source>
        <dbReference type="Proteomes" id="UP000185812"/>
    </source>
</evidence>
<keyword evidence="1" id="KW-0175">Coiled coil</keyword>
<dbReference type="STRING" id="633813.SAMN04488087_2031"/>
<organism evidence="2 3">
    <name type="scientific">Rhodothermus profundi</name>
    <dbReference type="NCBI Taxonomy" id="633813"/>
    <lineage>
        <taxon>Bacteria</taxon>
        <taxon>Pseudomonadati</taxon>
        <taxon>Rhodothermota</taxon>
        <taxon>Rhodothermia</taxon>
        <taxon>Rhodothermales</taxon>
        <taxon>Rhodothermaceae</taxon>
        <taxon>Rhodothermus</taxon>
    </lineage>
</organism>
<dbReference type="EMBL" id="FRAU01000006">
    <property type="protein sequence ID" value="SHK80724.1"/>
    <property type="molecule type" value="Genomic_DNA"/>
</dbReference>
<keyword evidence="3" id="KW-1185">Reference proteome</keyword>
<proteinExistence type="predicted"/>
<reference evidence="3" key="1">
    <citation type="submission" date="2016-11" db="EMBL/GenBank/DDBJ databases">
        <authorList>
            <person name="Varghese N."/>
            <person name="Submissions S."/>
        </authorList>
    </citation>
    <scope>NUCLEOTIDE SEQUENCE [LARGE SCALE GENOMIC DNA]</scope>
    <source>
        <strain evidence="3">DSM 22212</strain>
    </source>
</reference>
<feature type="coiled-coil region" evidence="1">
    <location>
        <begin position="234"/>
        <end position="279"/>
    </location>
</feature>
<accession>A0A1M6VHA8</accession>
<protein>
    <submittedName>
        <fullName evidence="2">Uncharacterized protein</fullName>
    </submittedName>
</protein>